<dbReference type="Pfam" id="PF20237">
    <property type="entry name" value="DUF6594"/>
    <property type="match status" value="1"/>
</dbReference>
<dbReference type="AlphaFoldDB" id="A0A6A6IRY3"/>
<gene>
    <name evidence="4" type="ORF">BU26DRAFT_515620</name>
</gene>
<dbReference type="Proteomes" id="UP000800094">
    <property type="component" value="Unassembled WGS sequence"/>
</dbReference>
<name>A0A6A6IRY3_9PLEO</name>
<evidence type="ECO:0000313" key="4">
    <source>
        <dbReference type="EMBL" id="KAF2253251.1"/>
    </source>
</evidence>
<feature type="domain" description="DUF6594" evidence="3">
    <location>
        <begin position="263"/>
        <end position="379"/>
    </location>
</feature>
<feature type="region of interest" description="Disordered" evidence="1">
    <location>
        <begin position="1"/>
        <end position="141"/>
    </location>
</feature>
<feature type="transmembrane region" description="Helical" evidence="2">
    <location>
        <begin position="340"/>
        <end position="359"/>
    </location>
</feature>
<dbReference type="InterPro" id="IPR046529">
    <property type="entry name" value="DUF6594"/>
</dbReference>
<evidence type="ECO:0000256" key="2">
    <source>
        <dbReference type="SAM" id="Phobius"/>
    </source>
</evidence>
<feature type="transmembrane region" description="Helical" evidence="2">
    <location>
        <begin position="316"/>
        <end position="334"/>
    </location>
</feature>
<keyword evidence="5" id="KW-1185">Reference proteome</keyword>
<feature type="compositionally biased region" description="Polar residues" evidence="1">
    <location>
        <begin position="43"/>
        <end position="77"/>
    </location>
</feature>
<feature type="compositionally biased region" description="Basic and acidic residues" evidence="1">
    <location>
        <begin position="1"/>
        <end position="17"/>
    </location>
</feature>
<organism evidence="4 5">
    <name type="scientific">Trematosphaeria pertusa</name>
    <dbReference type="NCBI Taxonomy" id="390896"/>
    <lineage>
        <taxon>Eukaryota</taxon>
        <taxon>Fungi</taxon>
        <taxon>Dikarya</taxon>
        <taxon>Ascomycota</taxon>
        <taxon>Pezizomycotina</taxon>
        <taxon>Dothideomycetes</taxon>
        <taxon>Pleosporomycetidae</taxon>
        <taxon>Pleosporales</taxon>
        <taxon>Massarineae</taxon>
        <taxon>Trematosphaeriaceae</taxon>
        <taxon>Trematosphaeria</taxon>
    </lineage>
</organism>
<feature type="compositionally biased region" description="Polar residues" evidence="1">
    <location>
        <begin position="109"/>
        <end position="126"/>
    </location>
</feature>
<reference evidence="4" key="1">
    <citation type="journal article" date="2020" name="Stud. Mycol.">
        <title>101 Dothideomycetes genomes: a test case for predicting lifestyles and emergence of pathogens.</title>
        <authorList>
            <person name="Haridas S."/>
            <person name="Albert R."/>
            <person name="Binder M."/>
            <person name="Bloem J."/>
            <person name="Labutti K."/>
            <person name="Salamov A."/>
            <person name="Andreopoulos B."/>
            <person name="Baker S."/>
            <person name="Barry K."/>
            <person name="Bills G."/>
            <person name="Bluhm B."/>
            <person name="Cannon C."/>
            <person name="Castanera R."/>
            <person name="Culley D."/>
            <person name="Daum C."/>
            <person name="Ezra D."/>
            <person name="Gonzalez J."/>
            <person name="Henrissat B."/>
            <person name="Kuo A."/>
            <person name="Liang C."/>
            <person name="Lipzen A."/>
            <person name="Lutzoni F."/>
            <person name="Magnuson J."/>
            <person name="Mondo S."/>
            <person name="Nolan M."/>
            <person name="Ohm R."/>
            <person name="Pangilinan J."/>
            <person name="Park H.-J."/>
            <person name="Ramirez L."/>
            <person name="Alfaro M."/>
            <person name="Sun H."/>
            <person name="Tritt A."/>
            <person name="Yoshinaga Y."/>
            <person name="Zwiers L.-H."/>
            <person name="Turgeon B."/>
            <person name="Goodwin S."/>
            <person name="Spatafora J."/>
            <person name="Crous P."/>
            <person name="Grigoriev I."/>
        </authorList>
    </citation>
    <scope>NUCLEOTIDE SEQUENCE</scope>
    <source>
        <strain evidence="4">CBS 122368</strain>
    </source>
</reference>
<sequence>MPHDEESGLALVDEKDYAAPPPRQGTFSQDNSTVDARHFLPQRTGTGLASISQPHSAPGTRPSSLVGSLASVVTNVGNPRPDQSHAEPTTKPISRPTSSKQASVKIGTRPSSFEESSPSLAQSPAPTQGPPPSSEDVPEALPHPVEEAGDVEFGRWLVEQFRKDLFDIYRDQRPGKDNRPHLLVNLAALNRMRMRKLQVKLVQEVLRMRYEKTEPKGWEDLLEQYINATRDNDFIRTCVHRDLDDPFIVITERLVDASVFRSLLNTVPEEQRRTDGLESVTEKTFAPPVEKTPQPIGGTRLERTQKQKTEEFFKRLAFSLVGGVFLIAPMWLMVLHNTKYTALVATSVSVVLCGMVTAWKLEQPHTVLSTTAAYAAVLVVFVGTNIAPAQKSN</sequence>
<dbReference type="EMBL" id="ML987191">
    <property type="protein sequence ID" value="KAF2253251.1"/>
    <property type="molecule type" value="Genomic_DNA"/>
</dbReference>
<proteinExistence type="predicted"/>
<feature type="transmembrane region" description="Helical" evidence="2">
    <location>
        <begin position="366"/>
        <end position="387"/>
    </location>
</feature>
<keyword evidence="2" id="KW-0812">Transmembrane</keyword>
<keyword evidence="2" id="KW-0472">Membrane</keyword>
<feature type="compositionally biased region" description="Polar residues" evidence="1">
    <location>
        <begin position="91"/>
        <end position="102"/>
    </location>
</feature>
<accession>A0A6A6IRY3</accession>
<evidence type="ECO:0000259" key="3">
    <source>
        <dbReference type="Pfam" id="PF20237"/>
    </source>
</evidence>
<keyword evidence="2" id="KW-1133">Transmembrane helix</keyword>
<dbReference type="RefSeq" id="XP_033688255.1">
    <property type="nucleotide sequence ID" value="XM_033828122.1"/>
</dbReference>
<dbReference type="GeneID" id="54581452"/>
<evidence type="ECO:0000256" key="1">
    <source>
        <dbReference type="SAM" id="MobiDB-lite"/>
    </source>
</evidence>
<dbReference type="OrthoDB" id="3546297at2759"/>
<evidence type="ECO:0000313" key="5">
    <source>
        <dbReference type="Proteomes" id="UP000800094"/>
    </source>
</evidence>
<protein>
    <recommendedName>
        <fullName evidence="3">DUF6594 domain-containing protein</fullName>
    </recommendedName>
</protein>
<feature type="compositionally biased region" description="Polar residues" evidence="1">
    <location>
        <begin position="25"/>
        <end position="34"/>
    </location>
</feature>